<sequence length="211" mass="24842">MHNQRKRHKKHTTITLMKIIVARYNENIEWTQRLPPDIDVIVCNKGDKLSNHKGTVVDLPNVGREGHTYYKYIYDNYDNLDDYTIFLQGNPFEHSPQLICTINNIHKCKTFECEYAFISERVLCTSLSGCPYDIYMDIKPIYKHLFGTIADNNQIIQFAQGAQFIVSKRAILSRSKEFYKKIIELLEKERNPYEGFIIERLHRVIFTGKCI</sequence>
<dbReference type="InterPro" id="IPR021838">
    <property type="entry name" value="DUF3431"/>
</dbReference>
<evidence type="ECO:0000313" key="1">
    <source>
        <dbReference type="EMBL" id="QHT11815.1"/>
    </source>
</evidence>
<dbReference type="Pfam" id="PF11913">
    <property type="entry name" value="DUF3431"/>
    <property type="match status" value="1"/>
</dbReference>
<dbReference type="PANTHER" id="PTHR37490">
    <property type="entry name" value="EXPRESSED PROTEIN"/>
    <property type="match status" value="1"/>
</dbReference>
<evidence type="ECO:0008006" key="2">
    <source>
        <dbReference type="Google" id="ProtNLM"/>
    </source>
</evidence>
<organism evidence="1">
    <name type="scientific">viral metagenome</name>
    <dbReference type="NCBI Taxonomy" id="1070528"/>
    <lineage>
        <taxon>unclassified sequences</taxon>
        <taxon>metagenomes</taxon>
        <taxon>organismal metagenomes</taxon>
    </lineage>
</organism>
<dbReference type="PANTHER" id="PTHR37490:SF1">
    <property type="entry name" value="GLYCOSYLTRANSFERASE 2-LIKE DOMAIN-CONTAINING PROTEIN"/>
    <property type="match status" value="1"/>
</dbReference>
<dbReference type="EMBL" id="MN739538">
    <property type="protein sequence ID" value="QHT11815.1"/>
    <property type="molecule type" value="Genomic_DNA"/>
</dbReference>
<reference evidence="1" key="1">
    <citation type="journal article" date="2020" name="Nature">
        <title>Giant virus diversity and host interactions through global metagenomics.</title>
        <authorList>
            <person name="Schulz F."/>
            <person name="Roux S."/>
            <person name="Paez-Espino D."/>
            <person name="Jungbluth S."/>
            <person name="Walsh D.A."/>
            <person name="Denef V.J."/>
            <person name="McMahon K.D."/>
            <person name="Konstantinidis K.T."/>
            <person name="Eloe-Fadrosh E.A."/>
            <person name="Kyrpides N.C."/>
            <person name="Woyke T."/>
        </authorList>
    </citation>
    <scope>NUCLEOTIDE SEQUENCE</scope>
    <source>
        <strain evidence="1">GVMAG-M-3300023174-124</strain>
    </source>
</reference>
<protein>
    <recommendedName>
        <fullName evidence="2">Glycosyltransferase</fullName>
    </recommendedName>
</protein>
<name>A0A6C0D7Z4_9ZZZZ</name>
<accession>A0A6C0D7Z4</accession>
<proteinExistence type="predicted"/>
<dbReference type="AlphaFoldDB" id="A0A6C0D7Z4"/>